<dbReference type="Gene3D" id="3.30.540.10">
    <property type="entry name" value="Fructose-1,6-Bisphosphatase, subunit A, domain 1"/>
    <property type="match status" value="1"/>
</dbReference>
<organism evidence="1 2">
    <name type="scientific">Williamsia maris</name>
    <dbReference type="NCBI Taxonomy" id="72806"/>
    <lineage>
        <taxon>Bacteria</taxon>
        <taxon>Bacillati</taxon>
        <taxon>Actinomycetota</taxon>
        <taxon>Actinomycetes</taxon>
        <taxon>Mycobacteriales</taxon>
        <taxon>Nocardiaceae</taxon>
        <taxon>Williamsia</taxon>
    </lineage>
</organism>
<evidence type="ECO:0000313" key="2">
    <source>
        <dbReference type="Proteomes" id="UP001206895"/>
    </source>
</evidence>
<dbReference type="SUPFAM" id="SSF56655">
    <property type="entry name" value="Carbohydrate phosphatase"/>
    <property type="match status" value="1"/>
</dbReference>
<gene>
    <name evidence="1" type="ORF">LX13_000489</name>
</gene>
<evidence type="ECO:0000313" key="1">
    <source>
        <dbReference type="EMBL" id="MCP2174682.1"/>
    </source>
</evidence>
<dbReference type="Proteomes" id="UP001206895">
    <property type="component" value="Unassembled WGS sequence"/>
</dbReference>
<dbReference type="EMBL" id="JAMTCJ010000001">
    <property type="protein sequence ID" value="MCP2174682.1"/>
    <property type="molecule type" value="Genomic_DNA"/>
</dbReference>
<dbReference type="RefSeq" id="WP_253659714.1">
    <property type="nucleotide sequence ID" value="NZ_BAAAJQ010000001.1"/>
</dbReference>
<name>A0ABT1H8U5_9NOCA</name>
<dbReference type="Gene3D" id="3.40.190.80">
    <property type="match status" value="1"/>
</dbReference>
<keyword evidence="2" id="KW-1185">Reference proteome</keyword>
<dbReference type="InterPro" id="IPR000760">
    <property type="entry name" value="Inositol_monophosphatase-like"/>
</dbReference>
<dbReference type="Pfam" id="PF00459">
    <property type="entry name" value="Inositol_P"/>
    <property type="match status" value="1"/>
</dbReference>
<comment type="caution">
    <text evidence="1">The sequence shown here is derived from an EMBL/GenBank/DDBJ whole genome shotgun (WGS) entry which is preliminary data.</text>
</comment>
<protein>
    <submittedName>
        <fullName evidence="1">3'(2'), 5'-bisphosphate nucleotidase</fullName>
    </submittedName>
</protein>
<dbReference type="InterPro" id="IPR050725">
    <property type="entry name" value="CysQ/Inositol_MonoPase"/>
</dbReference>
<dbReference type="PANTHER" id="PTHR43028:SF5">
    <property type="entry name" value="3'(2'),5'-BISPHOSPHATE NUCLEOTIDASE 1"/>
    <property type="match status" value="1"/>
</dbReference>
<accession>A0ABT1H8U5</accession>
<dbReference type="PANTHER" id="PTHR43028">
    <property type="entry name" value="3'(2'),5'-BISPHOSPHATE NUCLEOTIDASE 1"/>
    <property type="match status" value="1"/>
</dbReference>
<sequence length="258" mass="27132">MGPARREPIEGASSPGGLSDAELAAQIAEGAGRILVAARHESLLHGRLLGDVGDGVAQAWIASVLRTHRPADAVLSEEAPDSRDRLGSSRVWIIDPLDGTREYAAGRDDWAVHVALTVDGEPADCAVSLPATGEVFRTDTVVAPATPSGRLVTSRYGGSYEAALVANRLSLSAYSVGSAGAKAMEVVRGDADVYVHATGQYEWDNCAPVGVALAAGLHCSRIDGSPLIYNQRSSYMSDFLICRPELAADIIEMLAFVF</sequence>
<proteinExistence type="predicted"/>
<dbReference type="CDD" id="cd01638">
    <property type="entry name" value="CysQ"/>
    <property type="match status" value="1"/>
</dbReference>
<reference evidence="1 2" key="1">
    <citation type="submission" date="2022-06" db="EMBL/GenBank/DDBJ databases">
        <title>Genomic Encyclopedia of Archaeal and Bacterial Type Strains, Phase II (KMG-II): from individual species to whole genera.</title>
        <authorList>
            <person name="Goeker M."/>
        </authorList>
    </citation>
    <scope>NUCLEOTIDE SEQUENCE [LARGE SCALE GENOMIC DNA]</scope>
    <source>
        <strain evidence="1 2">DSM 44693</strain>
    </source>
</reference>